<reference evidence="2" key="1">
    <citation type="journal article" date="2021" name="PeerJ">
        <title>Extensive microbial diversity within the chicken gut microbiome revealed by metagenomics and culture.</title>
        <authorList>
            <person name="Gilroy R."/>
            <person name="Ravi A."/>
            <person name="Getino M."/>
            <person name="Pursley I."/>
            <person name="Horton D.L."/>
            <person name="Alikhan N.F."/>
            <person name="Baker D."/>
            <person name="Gharbi K."/>
            <person name="Hall N."/>
            <person name="Watson M."/>
            <person name="Adriaenssens E.M."/>
            <person name="Foster-Nyarko E."/>
            <person name="Jarju S."/>
            <person name="Secka A."/>
            <person name="Antonio M."/>
            <person name="Oren A."/>
            <person name="Chaudhuri R.R."/>
            <person name="La Ragione R."/>
            <person name="Hildebrand F."/>
            <person name="Pallen M.J."/>
        </authorList>
    </citation>
    <scope>NUCLEOTIDE SEQUENCE</scope>
    <source>
        <strain evidence="2">CHK183-5548</strain>
    </source>
</reference>
<proteinExistence type="predicted"/>
<reference evidence="2" key="2">
    <citation type="submission" date="2021-04" db="EMBL/GenBank/DDBJ databases">
        <authorList>
            <person name="Gilroy R."/>
        </authorList>
    </citation>
    <scope>NUCLEOTIDE SEQUENCE</scope>
    <source>
        <strain evidence="2">CHK183-5548</strain>
    </source>
</reference>
<comment type="caution">
    <text evidence="2">The sequence shown here is derived from an EMBL/GenBank/DDBJ whole genome shotgun (WGS) entry which is preliminary data.</text>
</comment>
<keyword evidence="1" id="KW-0472">Membrane</keyword>
<feature type="transmembrane region" description="Helical" evidence="1">
    <location>
        <begin position="281"/>
        <end position="305"/>
    </location>
</feature>
<name>A0A9D2PDR8_9FIRM</name>
<gene>
    <name evidence="2" type="ORF">IAA04_12750</name>
</gene>
<evidence type="ECO:0000313" key="3">
    <source>
        <dbReference type="Proteomes" id="UP000823883"/>
    </source>
</evidence>
<keyword evidence="1" id="KW-0812">Transmembrane</keyword>
<keyword evidence="1" id="KW-1133">Transmembrane helix</keyword>
<feature type="transmembrane region" description="Helical" evidence="1">
    <location>
        <begin position="76"/>
        <end position="102"/>
    </location>
</feature>
<feature type="transmembrane region" description="Helical" evidence="1">
    <location>
        <begin position="212"/>
        <end position="228"/>
    </location>
</feature>
<feature type="transmembrane region" description="Helical" evidence="1">
    <location>
        <begin position="109"/>
        <end position="126"/>
    </location>
</feature>
<dbReference type="Proteomes" id="UP000823883">
    <property type="component" value="Unassembled WGS sequence"/>
</dbReference>
<evidence type="ECO:0000313" key="2">
    <source>
        <dbReference type="EMBL" id="HJC48910.1"/>
    </source>
</evidence>
<protein>
    <submittedName>
        <fullName evidence="2">Uncharacterized protein</fullName>
    </submittedName>
</protein>
<accession>A0A9D2PDR8</accession>
<organism evidence="2 3">
    <name type="scientific">Candidatus Lachnoclostridium pullistercoris</name>
    <dbReference type="NCBI Taxonomy" id="2838632"/>
    <lineage>
        <taxon>Bacteria</taxon>
        <taxon>Bacillati</taxon>
        <taxon>Bacillota</taxon>
        <taxon>Clostridia</taxon>
        <taxon>Lachnospirales</taxon>
        <taxon>Lachnospiraceae</taxon>
    </lineage>
</organism>
<dbReference type="EMBL" id="DWWL01000084">
    <property type="protein sequence ID" value="HJC48910.1"/>
    <property type="molecule type" value="Genomic_DNA"/>
</dbReference>
<evidence type="ECO:0000256" key="1">
    <source>
        <dbReference type="SAM" id="Phobius"/>
    </source>
</evidence>
<dbReference type="AlphaFoldDB" id="A0A9D2PDR8"/>
<feature type="transmembrane region" description="Helical" evidence="1">
    <location>
        <begin position="350"/>
        <end position="369"/>
    </location>
</feature>
<feature type="transmembrane region" description="Helical" evidence="1">
    <location>
        <begin position="317"/>
        <end position="338"/>
    </location>
</feature>
<feature type="transmembrane region" description="Helical" evidence="1">
    <location>
        <begin position="172"/>
        <end position="200"/>
    </location>
</feature>
<sequence>MTDKRWRWMYGAVPLLGLAFILWYILAATCDAAYSDYIRQILSYLPDVWNPEKFFVPDILTRIPINFPVRAFNVSVLGFSVTFDLILGGLGLGLAGAVVGAYCRRRQVGPVWFLFLMFLFFSLNKWEMLTNGTGWVHFLAFACFYYHYLVLDRVESGEEKRGDELRLRILPFVITLAVAGPYCAVYSGVLLLAYGFLAAVNHKKTGRWDKRYGWRALCVLIPLLLYMVSNSMAVYEHTGAYTGPLLPVLLEQPGMFVKFFIKSFGGMVMEKETLEFGVNMGYFPYALVYLMGGAVMAAYLIALWLNLKYRLYERTIFPLILIAAGGMNHVLILLSRWIFLRDDYGMSARYALQFQVGILGIILTCALLWKEIRSTALKVLVICWCLMMTAGNGFTDYREMKTAPGRKAWGETVQEMAAHLDDCTDEELIYQFQYGSADKIRQAMKILKDNHLNMYRQAGGRP</sequence>